<dbReference type="GO" id="GO:0016020">
    <property type="term" value="C:membrane"/>
    <property type="evidence" value="ECO:0007669"/>
    <property type="project" value="UniProtKB-SubCell"/>
</dbReference>
<evidence type="ECO:0000259" key="6">
    <source>
        <dbReference type="Pfam" id="PF01284"/>
    </source>
</evidence>
<evidence type="ECO:0000256" key="5">
    <source>
        <dbReference type="SAM" id="Phobius"/>
    </source>
</evidence>
<dbReference type="Proteomes" id="UP000297452">
    <property type="component" value="Unassembled WGS sequence"/>
</dbReference>
<gene>
    <name evidence="7" type="ORF">BOTNAR_0480g00020</name>
</gene>
<comment type="subcellular location">
    <subcellularLocation>
        <location evidence="1">Membrane</location>
        <topology evidence="1">Multi-pass membrane protein</topology>
    </subcellularLocation>
</comment>
<evidence type="ECO:0000313" key="8">
    <source>
        <dbReference type="Proteomes" id="UP000297452"/>
    </source>
</evidence>
<protein>
    <recommendedName>
        <fullName evidence="6">MARVEL domain-containing protein</fullName>
    </recommendedName>
</protein>
<proteinExistence type="predicted"/>
<keyword evidence="3 5" id="KW-1133">Transmembrane helix</keyword>
<feature type="domain" description="MARVEL" evidence="6">
    <location>
        <begin position="40"/>
        <end position="132"/>
    </location>
</feature>
<dbReference type="EMBL" id="PQXJ01000480">
    <property type="protein sequence ID" value="TGO48349.1"/>
    <property type="molecule type" value="Genomic_DNA"/>
</dbReference>
<accession>A0A4Z1HH83</accession>
<dbReference type="AlphaFoldDB" id="A0A4Z1HH83"/>
<feature type="transmembrane region" description="Helical" evidence="5">
    <location>
        <begin position="52"/>
        <end position="72"/>
    </location>
</feature>
<evidence type="ECO:0000256" key="1">
    <source>
        <dbReference type="ARBA" id="ARBA00004141"/>
    </source>
</evidence>
<dbReference type="InterPro" id="IPR008253">
    <property type="entry name" value="Marvel"/>
</dbReference>
<sequence length="133" mass="14417">MTALKSPSKRLNSSIVKPYTATYHDCEFGEQNATSTSTSVASTITMGFPIHWGFLMICAGWTVLTVIFYTIARISFLDDVVIGYIHVAVETVAVLSWLAGFITLAVQVSTDTYSTGKPPWKILIMGTVFGALG</sequence>
<evidence type="ECO:0000313" key="7">
    <source>
        <dbReference type="EMBL" id="TGO48349.1"/>
    </source>
</evidence>
<name>A0A4Z1HH83_9HELO</name>
<evidence type="ECO:0000256" key="4">
    <source>
        <dbReference type="ARBA" id="ARBA00023136"/>
    </source>
</evidence>
<evidence type="ECO:0000256" key="2">
    <source>
        <dbReference type="ARBA" id="ARBA00022692"/>
    </source>
</evidence>
<feature type="transmembrane region" description="Helical" evidence="5">
    <location>
        <begin position="84"/>
        <end position="106"/>
    </location>
</feature>
<organism evidence="7 8">
    <name type="scientific">Botryotinia narcissicola</name>
    <dbReference type="NCBI Taxonomy" id="278944"/>
    <lineage>
        <taxon>Eukaryota</taxon>
        <taxon>Fungi</taxon>
        <taxon>Dikarya</taxon>
        <taxon>Ascomycota</taxon>
        <taxon>Pezizomycotina</taxon>
        <taxon>Leotiomycetes</taxon>
        <taxon>Helotiales</taxon>
        <taxon>Sclerotiniaceae</taxon>
        <taxon>Botryotinia</taxon>
    </lineage>
</organism>
<keyword evidence="2 5" id="KW-0812">Transmembrane</keyword>
<keyword evidence="4 5" id="KW-0472">Membrane</keyword>
<dbReference type="OrthoDB" id="2117453at2759"/>
<reference evidence="7 8" key="1">
    <citation type="submission" date="2017-12" db="EMBL/GenBank/DDBJ databases">
        <title>Comparative genomics of Botrytis spp.</title>
        <authorList>
            <person name="Valero-Jimenez C.A."/>
            <person name="Tapia P."/>
            <person name="Veloso J."/>
            <person name="Silva-Moreno E."/>
            <person name="Staats M."/>
            <person name="Valdes J.H."/>
            <person name="Van Kan J.A.L."/>
        </authorList>
    </citation>
    <scope>NUCLEOTIDE SEQUENCE [LARGE SCALE GENOMIC DNA]</scope>
    <source>
        <strain evidence="7 8">MUCL2120</strain>
    </source>
</reference>
<keyword evidence="8" id="KW-1185">Reference proteome</keyword>
<comment type="caution">
    <text evidence="7">The sequence shown here is derived from an EMBL/GenBank/DDBJ whole genome shotgun (WGS) entry which is preliminary data.</text>
</comment>
<dbReference type="Pfam" id="PF01284">
    <property type="entry name" value="MARVEL"/>
    <property type="match status" value="1"/>
</dbReference>
<evidence type="ECO:0000256" key="3">
    <source>
        <dbReference type="ARBA" id="ARBA00022989"/>
    </source>
</evidence>